<dbReference type="AlphaFoldDB" id="A0A9X1MVD1"/>
<name>A0A9X1MVD1_9GAMM</name>
<dbReference type="Proteomes" id="UP001139171">
    <property type="component" value="Unassembled WGS sequence"/>
</dbReference>
<dbReference type="InterPro" id="IPR042564">
    <property type="entry name" value="CRISPR-Cas6/Csy4_sf"/>
</dbReference>
<comment type="caution">
    <text evidence="1">The sequence shown here is derived from an EMBL/GenBank/DDBJ whole genome shotgun (WGS) entry which is preliminary data.</text>
</comment>
<dbReference type="Gene3D" id="3.30.70.2540">
    <property type="entry name" value="CRISPR-associated endoribonuclease Cas6/Csy4"/>
    <property type="match status" value="1"/>
</dbReference>
<protein>
    <submittedName>
        <fullName evidence="1">Type I-F CRISPR-associated endoribonuclease Cas6/Csy4</fullName>
    </submittedName>
</protein>
<dbReference type="InterPro" id="IPR013396">
    <property type="entry name" value="CRISPR-assoc_prot_Csy4"/>
</dbReference>
<dbReference type="NCBIfam" id="TIGR02563">
    <property type="entry name" value="cas_Csy4"/>
    <property type="match status" value="1"/>
</dbReference>
<dbReference type="CDD" id="cd09739">
    <property type="entry name" value="Cas6_I-F"/>
    <property type="match status" value="1"/>
</dbReference>
<dbReference type="GO" id="GO:0043571">
    <property type="term" value="P:maintenance of CRISPR repeat elements"/>
    <property type="evidence" value="ECO:0007669"/>
    <property type="project" value="InterPro"/>
</dbReference>
<dbReference type="RefSeq" id="WP_230609547.1">
    <property type="nucleotide sequence ID" value="NZ_JAJNAG010000020.1"/>
</dbReference>
<organism evidence="1 2">
    <name type="scientific">Limnobaculum eriocheiris</name>
    <dbReference type="NCBI Taxonomy" id="2897391"/>
    <lineage>
        <taxon>Bacteria</taxon>
        <taxon>Pseudomonadati</taxon>
        <taxon>Pseudomonadota</taxon>
        <taxon>Gammaproteobacteria</taxon>
        <taxon>Enterobacterales</taxon>
        <taxon>Budviciaceae</taxon>
        <taxon>Limnobaculum</taxon>
    </lineage>
</organism>
<sequence length="202" mass="22997">MDRYIDIQILPNPEIATPLVMNQLFYQLHLKLVDSGVPVGVSFPCYCFDSENHRNTTLGPILRLHGTEQDLSQLELTGTVSSLFGYVLISQITPVPAVVKGYALFARKHAKTERDIERKRQFLLKKAGGNWNEIAQKNLQSFINKLRCQLPFIHLVSHSSKYDDEKNHFHLFISREESRELKGTLTKYGLSDPVAKASVPIF</sequence>
<reference evidence="1" key="1">
    <citation type="submission" date="2021-11" db="EMBL/GenBank/DDBJ databases">
        <title>Jinshanibacter sp. isolated from one year old Eriocheir sinensis.</title>
        <authorList>
            <person name="Li J.-Y."/>
            <person name="He W."/>
            <person name="Gao T.-H."/>
        </authorList>
    </citation>
    <scope>NUCLEOTIDE SEQUENCE</scope>
    <source>
        <strain evidence="1">LJY008</strain>
    </source>
</reference>
<evidence type="ECO:0000313" key="1">
    <source>
        <dbReference type="EMBL" id="MCD1126346.1"/>
    </source>
</evidence>
<proteinExistence type="predicted"/>
<dbReference type="GO" id="GO:0004519">
    <property type="term" value="F:endonuclease activity"/>
    <property type="evidence" value="ECO:0007669"/>
    <property type="project" value="InterPro"/>
</dbReference>
<keyword evidence="2" id="KW-1185">Reference proteome</keyword>
<gene>
    <name evidence="1" type="primary">cas6f</name>
    <name evidence="1" type="ORF">LPW36_10095</name>
</gene>
<accession>A0A9X1MVD1</accession>
<evidence type="ECO:0000313" key="2">
    <source>
        <dbReference type="Proteomes" id="UP001139171"/>
    </source>
</evidence>
<dbReference type="EMBL" id="JAJNAG010000020">
    <property type="protein sequence ID" value="MCD1126346.1"/>
    <property type="molecule type" value="Genomic_DNA"/>
</dbReference>
<dbReference type="Pfam" id="PF09618">
    <property type="entry name" value="Cas_Csy4"/>
    <property type="match status" value="1"/>
</dbReference>